<evidence type="ECO:0000313" key="3">
    <source>
        <dbReference type="Proteomes" id="UP001479436"/>
    </source>
</evidence>
<gene>
    <name evidence="2" type="ORF">K7432_012062</name>
</gene>
<keyword evidence="1" id="KW-0732">Signal</keyword>
<comment type="caution">
    <text evidence="2">The sequence shown here is derived from an EMBL/GenBank/DDBJ whole genome shotgun (WGS) entry which is preliminary data.</text>
</comment>
<name>A0ABR2VSV2_9FUNG</name>
<evidence type="ECO:0000256" key="1">
    <source>
        <dbReference type="SAM" id="SignalP"/>
    </source>
</evidence>
<protein>
    <recommendedName>
        <fullName evidence="4">DUF5077 domain-containing protein</fullName>
    </recommendedName>
</protein>
<feature type="chain" id="PRO_5047325373" description="DUF5077 domain-containing protein" evidence="1">
    <location>
        <begin position="21"/>
        <end position="265"/>
    </location>
</feature>
<dbReference type="InterPro" id="IPR021862">
    <property type="entry name" value="DUF3472"/>
</dbReference>
<keyword evidence="3" id="KW-1185">Reference proteome</keyword>
<dbReference type="Pfam" id="PF11958">
    <property type="entry name" value="DUF3472"/>
    <property type="match status" value="1"/>
</dbReference>
<proteinExistence type="predicted"/>
<sequence>MKFTIAFAAIAALFPLHVRAISVYNWPILSPIRVPFTSFESNVEVTEGFAPDKTYWCTNGFNRGYMGIQTGSPTNRRILFSLWDKDAENRAKIIKIGENVQFSGFGHEGTGRHAWFPYNWKTGETLRLRVDAEFSGNDTIYSGYFWLDNKWYLIAKILGPNYGNDGLGYHYQFLENYGGNTSETRRGVYSGQCYRQLGNDLCFPALGTTFTHTWPNDTSYGAGLNTDHNGVYLAIDGKGTDENHNTPTSYTKFYYDIPNLIWQKN</sequence>
<organism evidence="2 3">
    <name type="scientific">Basidiobolus ranarum</name>
    <dbReference type="NCBI Taxonomy" id="34480"/>
    <lineage>
        <taxon>Eukaryota</taxon>
        <taxon>Fungi</taxon>
        <taxon>Fungi incertae sedis</taxon>
        <taxon>Zoopagomycota</taxon>
        <taxon>Entomophthoromycotina</taxon>
        <taxon>Basidiobolomycetes</taxon>
        <taxon>Basidiobolales</taxon>
        <taxon>Basidiobolaceae</taxon>
        <taxon>Basidiobolus</taxon>
    </lineage>
</organism>
<dbReference type="EMBL" id="JASJQH010007880">
    <property type="protein sequence ID" value="KAK9700723.1"/>
    <property type="molecule type" value="Genomic_DNA"/>
</dbReference>
<accession>A0ABR2VSV2</accession>
<dbReference type="Proteomes" id="UP001479436">
    <property type="component" value="Unassembled WGS sequence"/>
</dbReference>
<reference evidence="2 3" key="1">
    <citation type="submission" date="2023-04" db="EMBL/GenBank/DDBJ databases">
        <title>Genome of Basidiobolus ranarum AG-B5.</title>
        <authorList>
            <person name="Stajich J.E."/>
            <person name="Carter-House D."/>
            <person name="Gryganskyi A."/>
        </authorList>
    </citation>
    <scope>NUCLEOTIDE SEQUENCE [LARGE SCALE GENOMIC DNA]</scope>
    <source>
        <strain evidence="2 3">AG-B5</strain>
    </source>
</reference>
<evidence type="ECO:0000313" key="2">
    <source>
        <dbReference type="EMBL" id="KAK9700723.1"/>
    </source>
</evidence>
<evidence type="ECO:0008006" key="4">
    <source>
        <dbReference type="Google" id="ProtNLM"/>
    </source>
</evidence>
<feature type="signal peptide" evidence="1">
    <location>
        <begin position="1"/>
        <end position="20"/>
    </location>
</feature>